<evidence type="ECO:0000256" key="4">
    <source>
        <dbReference type="ARBA" id="ARBA00023239"/>
    </source>
</evidence>
<dbReference type="OrthoDB" id="9802667at2"/>
<keyword evidence="7" id="KW-1185">Reference proteome</keyword>
<dbReference type="PANTHER" id="PTHR30246:SF1">
    <property type="entry name" value="2-DEHYDRO-3-DEOXY-6-PHOSPHOGALACTONATE ALDOLASE-RELATED"/>
    <property type="match status" value="1"/>
</dbReference>
<protein>
    <submittedName>
        <fullName evidence="6">2-dehydro-3-deoxyphosphogluconate aldolase / (4S)-4-hydroxy-2-oxoglutarate aldolase</fullName>
    </submittedName>
</protein>
<dbReference type="Proteomes" id="UP000190235">
    <property type="component" value="Chromosome I"/>
</dbReference>
<evidence type="ECO:0000256" key="1">
    <source>
        <dbReference type="ARBA" id="ARBA00004761"/>
    </source>
</evidence>
<keyword evidence="4" id="KW-0456">Lyase</keyword>
<comment type="subunit">
    <text evidence="3">Homotrimer.</text>
</comment>
<evidence type="ECO:0000256" key="5">
    <source>
        <dbReference type="ARBA" id="ARBA00023277"/>
    </source>
</evidence>
<dbReference type="NCBIfam" id="NF005499">
    <property type="entry name" value="PRK07114.1"/>
    <property type="match status" value="1"/>
</dbReference>
<comment type="pathway">
    <text evidence="1">Carbohydrate acid metabolism.</text>
</comment>
<name>A0A1M7MEG1_9FLAO</name>
<gene>
    <name evidence="6" type="ORF">SAMN05878281_2438</name>
</gene>
<accession>A0A1M7MEG1</accession>
<organism evidence="6 7">
    <name type="scientific">Salegentibacter salegens</name>
    <dbReference type="NCBI Taxonomy" id="143223"/>
    <lineage>
        <taxon>Bacteria</taxon>
        <taxon>Pseudomonadati</taxon>
        <taxon>Bacteroidota</taxon>
        <taxon>Flavobacteriia</taxon>
        <taxon>Flavobacteriales</taxon>
        <taxon>Flavobacteriaceae</taxon>
        <taxon>Salegentibacter</taxon>
    </lineage>
</organism>
<dbReference type="Gene3D" id="3.20.20.70">
    <property type="entry name" value="Aldolase class I"/>
    <property type="match status" value="1"/>
</dbReference>
<dbReference type="EMBL" id="LT670848">
    <property type="protein sequence ID" value="SHM89201.1"/>
    <property type="molecule type" value="Genomic_DNA"/>
</dbReference>
<dbReference type="AlphaFoldDB" id="A0A1M7MEG1"/>
<evidence type="ECO:0000313" key="7">
    <source>
        <dbReference type="Proteomes" id="UP000190235"/>
    </source>
</evidence>
<proteinExistence type="inferred from homology"/>
<dbReference type="Pfam" id="PF01081">
    <property type="entry name" value="Aldolase"/>
    <property type="match status" value="1"/>
</dbReference>
<evidence type="ECO:0000256" key="3">
    <source>
        <dbReference type="ARBA" id="ARBA00011233"/>
    </source>
</evidence>
<dbReference type="InterPro" id="IPR000887">
    <property type="entry name" value="Aldlse_KDPG_KHG"/>
</dbReference>
<dbReference type="CDD" id="cd00452">
    <property type="entry name" value="KDPG_aldolase"/>
    <property type="match status" value="1"/>
</dbReference>
<comment type="similarity">
    <text evidence="2">Belongs to the KHG/KDPG aldolase family.</text>
</comment>
<dbReference type="PANTHER" id="PTHR30246">
    <property type="entry name" value="2-KETO-3-DEOXY-6-PHOSPHOGLUCONATE ALDOLASE"/>
    <property type="match status" value="1"/>
</dbReference>
<dbReference type="GO" id="GO:0016829">
    <property type="term" value="F:lyase activity"/>
    <property type="evidence" value="ECO:0007669"/>
    <property type="project" value="UniProtKB-KW"/>
</dbReference>
<sequence length="232" mass="25829">MYKYTRIEVVLEMQNLGLIPVFYHPNVNVCKKVIKACYEGGARVFEFTNRGDFAFEVFEELIKYCKDNLPGMIIGVGSIVDASTCALFMERGANFIVSPVFKEDIAILCNRRKLLWIPGCGTLTEISQAEELGCEIVKIFPGSVYGPNFVKAIKGPCPWTSIMPTGGVTISKSNLEEWFEAGVTCVGIGSKLISANILLKKDFSLLSERVNSTLTLIRNARNRKKKINQNDI</sequence>
<evidence type="ECO:0000256" key="2">
    <source>
        <dbReference type="ARBA" id="ARBA00006906"/>
    </source>
</evidence>
<dbReference type="RefSeq" id="WP_079735470.1">
    <property type="nucleotide sequence ID" value="NZ_LT670848.1"/>
</dbReference>
<evidence type="ECO:0000313" key="6">
    <source>
        <dbReference type="EMBL" id="SHM89201.1"/>
    </source>
</evidence>
<keyword evidence="5" id="KW-0119">Carbohydrate metabolism</keyword>
<dbReference type="SUPFAM" id="SSF51569">
    <property type="entry name" value="Aldolase"/>
    <property type="match status" value="1"/>
</dbReference>
<dbReference type="STRING" id="143223.SAMN05878281_2438"/>
<dbReference type="InterPro" id="IPR013785">
    <property type="entry name" value="Aldolase_TIM"/>
</dbReference>
<reference evidence="7" key="1">
    <citation type="submission" date="2016-11" db="EMBL/GenBank/DDBJ databases">
        <authorList>
            <person name="Varghese N."/>
            <person name="Submissions S."/>
        </authorList>
    </citation>
    <scope>NUCLEOTIDE SEQUENCE [LARGE SCALE GENOMIC DNA]</scope>
    <source>
        <strain evidence="7">ACAM 48</strain>
    </source>
</reference>